<comment type="subcellular location">
    <subcellularLocation>
        <location evidence="2">Cell membrane</location>
        <topology evidence="2">Multi-pass membrane protein</topology>
    </subcellularLocation>
</comment>
<evidence type="ECO:0000256" key="5">
    <source>
        <dbReference type="ARBA" id="ARBA00022692"/>
    </source>
</evidence>
<feature type="transmembrane region" description="Helical" evidence="12">
    <location>
        <begin position="123"/>
        <end position="140"/>
    </location>
</feature>
<dbReference type="HAMAP" id="MF_02239">
    <property type="entry name" value="HemJ"/>
    <property type="match status" value="1"/>
</dbReference>
<evidence type="ECO:0000256" key="3">
    <source>
        <dbReference type="ARBA" id="ARBA00022475"/>
    </source>
</evidence>
<keyword evidence="10 12" id="KW-0472">Membrane</keyword>
<name>A0A1W1C5F7_9ZZZZ</name>
<keyword evidence="4" id="KW-0349">Heme</keyword>
<keyword evidence="9" id="KW-0408">Iron</keyword>
<feature type="transmembrane region" description="Helical" evidence="12">
    <location>
        <begin position="81"/>
        <end position="102"/>
    </location>
</feature>
<sequence>MGDYYLEILAFHIMAVLSWMAMLFYMPRLFVYHQEHKDKKDFTDVVKRQEYMIYKAIGFPAMLATILSGGVLIYINPSLLSQNWMLAKLFLLLLMVIYSFSLEYYRKILERDACIKSGQFFRAYNEVPTLYSILIVTFVITKNIPIYFSIFITLFFGFVIYKILTKKV</sequence>
<reference evidence="13" key="1">
    <citation type="submission" date="2016-10" db="EMBL/GenBank/DDBJ databases">
        <authorList>
            <person name="de Groot N.N."/>
        </authorList>
    </citation>
    <scope>NUCLEOTIDE SEQUENCE</scope>
</reference>
<keyword evidence="6" id="KW-0479">Metal-binding</keyword>
<keyword evidence="5 12" id="KW-0812">Transmembrane</keyword>
<evidence type="ECO:0000256" key="2">
    <source>
        <dbReference type="ARBA" id="ARBA00004651"/>
    </source>
</evidence>
<evidence type="ECO:0000256" key="12">
    <source>
        <dbReference type="SAM" id="Phobius"/>
    </source>
</evidence>
<evidence type="ECO:0000256" key="1">
    <source>
        <dbReference type="ARBA" id="ARBA00001970"/>
    </source>
</evidence>
<dbReference type="GO" id="GO:0046872">
    <property type="term" value="F:metal ion binding"/>
    <property type="evidence" value="ECO:0007669"/>
    <property type="project" value="UniProtKB-KW"/>
</dbReference>
<keyword evidence="8 13" id="KW-0560">Oxidoreductase</keyword>
<evidence type="ECO:0000256" key="11">
    <source>
        <dbReference type="ARBA" id="ARBA00023444"/>
    </source>
</evidence>
<comment type="pathway">
    <text evidence="11">Porphyrin-containing compound metabolism.</text>
</comment>
<evidence type="ECO:0000256" key="9">
    <source>
        <dbReference type="ARBA" id="ARBA00023004"/>
    </source>
</evidence>
<comment type="cofactor">
    <cofactor evidence="1">
        <name>heme b</name>
        <dbReference type="ChEBI" id="CHEBI:60344"/>
    </cofactor>
</comment>
<dbReference type="GO" id="GO:0005886">
    <property type="term" value="C:plasma membrane"/>
    <property type="evidence" value="ECO:0007669"/>
    <property type="project" value="UniProtKB-SubCell"/>
</dbReference>
<accession>A0A1W1C5F7</accession>
<dbReference type="PANTHER" id="PTHR40255">
    <property type="entry name" value="UPF0093 MEMBRANE PROTEIN SLR1790"/>
    <property type="match status" value="1"/>
</dbReference>
<organism evidence="13">
    <name type="scientific">hydrothermal vent metagenome</name>
    <dbReference type="NCBI Taxonomy" id="652676"/>
    <lineage>
        <taxon>unclassified sequences</taxon>
        <taxon>metagenomes</taxon>
        <taxon>ecological metagenomes</taxon>
    </lineage>
</organism>
<evidence type="ECO:0000256" key="8">
    <source>
        <dbReference type="ARBA" id="ARBA00023002"/>
    </source>
</evidence>
<dbReference type="AlphaFoldDB" id="A0A1W1C5F7"/>
<dbReference type="GO" id="GO:0016491">
    <property type="term" value="F:oxidoreductase activity"/>
    <property type="evidence" value="ECO:0007669"/>
    <property type="project" value="UniProtKB-KW"/>
</dbReference>
<evidence type="ECO:0000313" key="13">
    <source>
        <dbReference type="EMBL" id="SFV61016.1"/>
    </source>
</evidence>
<evidence type="ECO:0000256" key="7">
    <source>
        <dbReference type="ARBA" id="ARBA00022989"/>
    </source>
</evidence>
<feature type="transmembrane region" description="Helical" evidence="12">
    <location>
        <begin position="6"/>
        <end position="31"/>
    </location>
</feature>
<dbReference type="Pfam" id="PF03653">
    <property type="entry name" value="UPF0093"/>
    <property type="match status" value="1"/>
</dbReference>
<dbReference type="EMBL" id="FPHN01000119">
    <property type="protein sequence ID" value="SFV61016.1"/>
    <property type="molecule type" value="Genomic_DNA"/>
</dbReference>
<feature type="transmembrane region" description="Helical" evidence="12">
    <location>
        <begin position="52"/>
        <end position="75"/>
    </location>
</feature>
<dbReference type="PANTHER" id="PTHR40255:SF1">
    <property type="entry name" value="PROTOPORPHYRINOGEN IX OXIDASE"/>
    <property type="match status" value="1"/>
</dbReference>
<feature type="transmembrane region" description="Helical" evidence="12">
    <location>
        <begin position="146"/>
        <end position="164"/>
    </location>
</feature>
<dbReference type="PIRSF" id="PIRSF004638">
    <property type="entry name" value="UCP004638"/>
    <property type="match status" value="1"/>
</dbReference>
<dbReference type="EC" id="1.3.-.-" evidence="13"/>
<evidence type="ECO:0000256" key="6">
    <source>
        <dbReference type="ARBA" id="ARBA00022723"/>
    </source>
</evidence>
<evidence type="ECO:0000256" key="10">
    <source>
        <dbReference type="ARBA" id="ARBA00023136"/>
    </source>
</evidence>
<evidence type="ECO:0000256" key="4">
    <source>
        <dbReference type="ARBA" id="ARBA00022617"/>
    </source>
</evidence>
<keyword evidence="3" id="KW-1003">Cell membrane</keyword>
<keyword evidence="7 12" id="KW-1133">Transmembrane helix</keyword>
<protein>
    <submittedName>
        <fullName evidence="13">Protoporphyrinogen IX oxidase, novel form, HemJ</fullName>
        <ecNumber evidence="13">1.3.-.-</ecNumber>
    </submittedName>
</protein>
<proteinExistence type="inferred from homology"/>
<gene>
    <name evidence="13" type="ORF">MNB_SV-14-1171</name>
</gene>
<dbReference type="InterPro" id="IPR005265">
    <property type="entry name" value="HemJ-like"/>
</dbReference>